<dbReference type="GO" id="GO:0003677">
    <property type="term" value="F:DNA binding"/>
    <property type="evidence" value="ECO:0007669"/>
    <property type="project" value="UniProtKB-KW"/>
</dbReference>
<gene>
    <name evidence="1" type="ORF">P0E79_15370</name>
</gene>
<comment type="caution">
    <text evidence="1">The sequence shown here is derived from an EMBL/GenBank/DDBJ whole genome shotgun (WGS) entry which is preliminary data.</text>
</comment>
<keyword evidence="1" id="KW-0238">DNA-binding</keyword>
<dbReference type="RefSeq" id="WP_289870311.1">
    <property type="nucleotide sequence ID" value="NZ_JAREWH010000041.1"/>
</dbReference>
<protein>
    <submittedName>
        <fullName evidence="1">DNA-binding protein</fullName>
    </submittedName>
</protein>
<dbReference type="AlphaFoldDB" id="A0AAW7KMW7"/>
<feature type="non-terminal residue" evidence="1">
    <location>
        <position position="1"/>
    </location>
</feature>
<organism evidence="1 2">
    <name type="scientific">Enterococcus faecalis</name>
    <name type="common">Streptococcus faecalis</name>
    <dbReference type="NCBI Taxonomy" id="1351"/>
    <lineage>
        <taxon>Bacteria</taxon>
        <taxon>Bacillati</taxon>
        <taxon>Bacillota</taxon>
        <taxon>Bacilli</taxon>
        <taxon>Lactobacillales</taxon>
        <taxon>Enterococcaceae</taxon>
        <taxon>Enterococcus</taxon>
    </lineage>
</organism>
<evidence type="ECO:0000313" key="1">
    <source>
        <dbReference type="EMBL" id="MDN3193847.1"/>
    </source>
</evidence>
<sequence length="338" mass="40924">KESQIRSFYYYFYWNSSRSGGWPFTISEEQIIQYIERFEKIYELKLLRLPKRIFAYWLAIILERSPQKRVEFLSETKQVADDDKAFPLLKLWVKNCNLSLPEEEIYFIYRMIYSFGVIDGNPRYEGSHALAHKLHHTTSYQAVLLLNNIMQKDYQFQLDLSDSELIFNFVAFHERSQFFFGNTDLFFNQSYINEIKSQNIEISRLMETLHRDLQEQATGEVKEILKNWEQLFLNYYYVLDYYDLLLKKLEPVKILIADDLHHTHRLWLMNKIKHYFDKAYPLAFHDYEADVSEVDLVISNYYFDTKGTYLLLMKNIPTERNWRNLEKILYKITHSNDK</sequence>
<proteinExistence type="predicted"/>
<evidence type="ECO:0000313" key="2">
    <source>
        <dbReference type="Proteomes" id="UP001173174"/>
    </source>
</evidence>
<name>A0AAW7KMW7_ENTFL</name>
<dbReference type="EMBL" id="JAREWH010000041">
    <property type="protein sequence ID" value="MDN3193847.1"/>
    <property type="molecule type" value="Genomic_DNA"/>
</dbReference>
<accession>A0AAW7KMW7</accession>
<reference evidence="1" key="1">
    <citation type="journal article" date="2023" name="Pathogens">
        <title>Prevalence of Enterococcus spp. and the Whole-Genome Characteristics of Enterococcus faecium and Enterococcus faecalis Strains Isolated from Free-Living Birds in Poland.</title>
        <authorList>
            <person name="Kwit R."/>
            <person name="Zajac M."/>
            <person name="Smialowska-Weglinska A."/>
            <person name="Skarzynska M."/>
            <person name="Bomba A."/>
            <person name="Lalak A."/>
            <person name="Skrzypiec E."/>
            <person name="Wojdat D."/>
            <person name="Koza W."/>
            <person name="Mikos-Wojewoda E."/>
            <person name="Pasim P."/>
            <person name="Skora M."/>
            <person name="Polak M."/>
            <person name="Wiacek J."/>
            <person name="Wasyl D."/>
        </authorList>
    </citation>
    <scope>NUCLEOTIDE SEQUENCE</scope>
    <source>
        <strain evidence="1">691B_2</strain>
    </source>
</reference>
<dbReference type="Proteomes" id="UP001173174">
    <property type="component" value="Unassembled WGS sequence"/>
</dbReference>
<reference evidence="1" key="2">
    <citation type="submission" date="2023-03" db="EMBL/GenBank/DDBJ databases">
        <authorList>
            <person name="Zajac M."/>
            <person name="Kwit R."/>
            <person name="Wasyl D."/>
        </authorList>
    </citation>
    <scope>NUCLEOTIDE SEQUENCE</scope>
    <source>
        <strain evidence="1">691B_2</strain>
    </source>
</reference>